<sequence>MTNFIAGAIATTLISKALEIKSAPLQLNPFLLKHESLNYSNNLCSVSYSNSNRIYYLFKQF</sequence>
<proteinExistence type="predicted"/>
<evidence type="ECO:0000313" key="1">
    <source>
        <dbReference type="EMBL" id="MFB9761244.1"/>
    </source>
</evidence>
<comment type="caution">
    <text evidence="1">The sequence shown here is derived from an EMBL/GenBank/DDBJ whole genome shotgun (WGS) entry which is preliminary data.</text>
</comment>
<name>A0ABV5WKY9_9BACI</name>
<dbReference type="Proteomes" id="UP001589609">
    <property type="component" value="Unassembled WGS sequence"/>
</dbReference>
<dbReference type="RefSeq" id="WP_379951444.1">
    <property type="nucleotide sequence ID" value="NZ_JBHMAF010000189.1"/>
</dbReference>
<dbReference type="EMBL" id="JBHMAF010000189">
    <property type="protein sequence ID" value="MFB9761244.1"/>
    <property type="molecule type" value="Genomic_DNA"/>
</dbReference>
<keyword evidence="2" id="KW-1185">Reference proteome</keyword>
<protein>
    <submittedName>
        <fullName evidence="1">Uncharacterized protein</fullName>
    </submittedName>
</protein>
<organism evidence="1 2">
    <name type="scientific">Ectobacillus funiculus</name>
    <dbReference type="NCBI Taxonomy" id="137993"/>
    <lineage>
        <taxon>Bacteria</taxon>
        <taxon>Bacillati</taxon>
        <taxon>Bacillota</taxon>
        <taxon>Bacilli</taxon>
        <taxon>Bacillales</taxon>
        <taxon>Bacillaceae</taxon>
        <taxon>Ectobacillus</taxon>
    </lineage>
</organism>
<reference evidence="1 2" key="1">
    <citation type="submission" date="2024-09" db="EMBL/GenBank/DDBJ databases">
        <authorList>
            <person name="Sun Q."/>
            <person name="Mori K."/>
        </authorList>
    </citation>
    <scope>NUCLEOTIDE SEQUENCE [LARGE SCALE GENOMIC DNA]</scope>
    <source>
        <strain evidence="1 2">JCM 11201</strain>
    </source>
</reference>
<evidence type="ECO:0000313" key="2">
    <source>
        <dbReference type="Proteomes" id="UP001589609"/>
    </source>
</evidence>
<accession>A0ABV5WKY9</accession>
<gene>
    <name evidence="1" type="ORF">ACFFMS_23625</name>
</gene>